<organism evidence="2 3">
    <name type="scientific">Pelistega ratti</name>
    <dbReference type="NCBI Taxonomy" id="2652177"/>
    <lineage>
        <taxon>Bacteria</taxon>
        <taxon>Pseudomonadati</taxon>
        <taxon>Pseudomonadota</taxon>
        <taxon>Betaproteobacteria</taxon>
        <taxon>Burkholderiales</taxon>
        <taxon>Alcaligenaceae</taxon>
        <taxon>Pelistega</taxon>
    </lineage>
</organism>
<evidence type="ECO:0008006" key="4">
    <source>
        <dbReference type="Google" id="ProtNLM"/>
    </source>
</evidence>
<evidence type="ECO:0000313" key="3">
    <source>
        <dbReference type="Proteomes" id="UP000477651"/>
    </source>
</evidence>
<name>A0A6L9Y6Z0_9BURK</name>
<comment type="caution">
    <text evidence="2">The sequence shown here is derived from an EMBL/GenBank/DDBJ whole genome shotgun (WGS) entry which is preliminary data.</text>
</comment>
<dbReference type="InterPro" id="IPR047741">
    <property type="entry name" value="DIP1984-like"/>
</dbReference>
<evidence type="ECO:0000313" key="2">
    <source>
        <dbReference type="EMBL" id="NEN76252.1"/>
    </source>
</evidence>
<reference evidence="2 3" key="1">
    <citation type="submission" date="2020-02" db="EMBL/GenBank/DDBJ databases">
        <title>Pelistega sp. NLN82 were isolated from wild rodents of the Hainan Island.</title>
        <authorList>
            <person name="Niu N."/>
            <person name="Zhou J."/>
        </authorList>
    </citation>
    <scope>NUCLEOTIDE SEQUENCE [LARGE SCALE GENOMIC DNA]</scope>
    <source>
        <strain evidence="2 3">NLN82</strain>
    </source>
</reference>
<dbReference type="Proteomes" id="UP000477651">
    <property type="component" value="Unassembled WGS sequence"/>
</dbReference>
<dbReference type="Pfam" id="PF20935">
    <property type="entry name" value="DUF6847"/>
    <property type="match status" value="1"/>
</dbReference>
<dbReference type="EMBL" id="JAAGYR010000015">
    <property type="protein sequence ID" value="NEN76252.1"/>
    <property type="molecule type" value="Genomic_DNA"/>
</dbReference>
<dbReference type="NCBIfam" id="NF038048">
    <property type="entry name" value="DIP1984_fam"/>
    <property type="match status" value="1"/>
</dbReference>
<feature type="coiled-coil region" evidence="1">
    <location>
        <begin position="3"/>
        <end position="30"/>
    </location>
</feature>
<gene>
    <name evidence="2" type="ORF">F9B74_07940</name>
</gene>
<sequence>MKLAEALIERAELQRRLSQLNQRLVQNAKHQEGEEPAEHPNDLLAEYYSISAQLEDLIVSINKANYHIQLDNGLSMVKALAKRDHLKATHSMLINLASNATPDQSRYSRSEIKMVASVDIRQIHKKADDIARQHRELDTKIQQANWENDL</sequence>
<dbReference type="AlphaFoldDB" id="A0A6L9Y6Z0"/>
<dbReference type="Gene3D" id="6.10.320.10">
    <property type="match status" value="1"/>
</dbReference>
<keyword evidence="1" id="KW-0175">Coiled coil</keyword>
<keyword evidence="3" id="KW-1185">Reference proteome</keyword>
<proteinExistence type="predicted"/>
<dbReference type="CDD" id="cd12208">
    <property type="entry name" value="DIP1984-like"/>
    <property type="match status" value="1"/>
</dbReference>
<evidence type="ECO:0000256" key="1">
    <source>
        <dbReference type="SAM" id="Coils"/>
    </source>
</evidence>
<dbReference type="RefSeq" id="WP_163764716.1">
    <property type="nucleotide sequence ID" value="NZ_JAAGYR010000015.1"/>
</dbReference>
<protein>
    <recommendedName>
        <fullName evidence="4">Septicolysin</fullName>
    </recommendedName>
</protein>
<accession>A0A6L9Y6Z0</accession>